<name>A0A8H6SQJ7_9AGAR</name>
<feature type="compositionally biased region" description="Acidic residues" evidence="1">
    <location>
        <begin position="255"/>
        <end position="266"/>
    </location>
</feature>
<dbReference type="RefSeq" id="XP_037221177.1">
    <property type="nucleotide sequence ID" value="XM_037363256.1"/>
</dbReference>
<gene>
    <name evidence="3" type="ORF">MIND_00652600</name>
</gene>
<keyword evidence="4" id="KW-1185">Reference proteome</keyword>
<reference evidence="3" key="1">
    <citation type="submission" date="2020-05" db="EMBL/GenBank/DDBJ databases">
        <title>Mycena genomes resolve the evolution of fungal bioluminescence.</title>
        <authorList>
            <person name="Tsai I.J."/>
        </authorList>
    </citation>
    <scope>NUCLEOTIDE SEQUENCE</scope>
    <source>
        <strain evidence="3">171206Taipei</strain>
    </source>
</reference>
<proteinExistence type="predicted"/>
<dbReference type="AlphaFoldDB" id="A0A8H6SQJ7"/>
<dbReference type="GeneID" id="59345772"/>
<evidence type="ECO:0000313" key="3">
    <source>
        <dbReference type="EMBL" id="KAF7304205.1"/>
    </source>
</evidence>
<dbReference type="OrthoDB" id="3004525at2759"/>
<dbReference type="Proteomes" id="UP000636479">
    <property type="component" value="Unassembled WGS sequence"/>
</dbReference>
<dbReference type="Pfam" id="PF18803">
    <property type="entry name" value="CxC2"/>
    <property type="match status" value="1"/>
</dbReference>
<dbReference type="EMBL" id="JACAZF010000005">
    <property type="protein sequence ID" value="KAF7304205.1"/>
    <property type="molecule type" value="Genomic_DNA"/>
</dbReference>
<evidence type="ECO:0000259" key="2">
    <source>
        <dbReference type="Pfam" id="PF18803"/>
    </source>
</evidence>
<feature type="region of interest" description="Disordered" evidence="1">
    <location>
        <begin position="250"/>
        <end position="285"/>
    </location>
</feature>
<protein>
    <submittedName>
        <fullName evidence="3">CxC2 domain-containing protein</fullName>
    </submittedName>
</protein>
<accession>A0A8H6SQJ7</accession>
<comment type="caution">
    <text evidence="3">The sequence shown here is derived from an EMBL/GenBank/DDBJ whole genome shotgun (WGS) entry which is preliminary data.</text>
</comment>
<evidence type="ECO:0000256" key="1">
    <source>
        <dbReference type="SAM" id="MobiDB-lite"/>
    </source>
</evidence>
<dbReference type="InterPro" id="IPR041457">
    <property type="entry name" value="CxC2_KDZ-assoc"/>
</dbReference>
<evidence type="ECO:0000313" key="4">
    <source>
        <dbReference type="Proteomes" id="UP000636479"/>
    </source>
</evidence>
<feature type="domain" description="CxC2-like cysteine cluster KDZ transposase-associated" evidence="2">
    <location>
        <begin position="363"/>
        <end position="469"/>
    </location>
</feature>
<organism evidence="3 4">
    <name type="scientific">Mycena indigotica</name>
    <dbReference type="NCBI Taxonomy" id="2126181"/>
    <lineage>
        <taxon>Eukaryota</taxon>
        <taxon>Fungi</taxon>
        <taxon>Dikarya</taxon>
        <taxon>Basidiomycota</taxon>
        <taxon>Agaricomycotina</taxon>
        <taxon>Agaricomycetes</taxon>
        <taxon>Agaricomycetidae</taxon>
        <taxon>Agaricales</taxon>
        <taxon>Marasmiineae</taxon>
        <taxon>Mycenaceae</taxon>
        <taxon>Mycena</taxon>
    </lineage>
</organism>
<sequence length="607" mass="68081">MPSLQEIWHTGNPGWSEWLALTGVWCFPHESYSFFEALRDRDEKPLDDDDEISYNRAVANLASVDSSWVPAMRGHVLIVKHAPEKSDQLQDNLVKTVLNSEAYDVSDSEVEHVLNLARRWFYGQPPPASSEHGSFVVSPDLCHPFSDTDGAGVIKALLTLPTWPATLASAARQPPQFSFRHHTLSITDLTGAPPDAPLPTNIHRVTSDNRRVHTQTILVQPTSPVKRARIEHLERQRALPSLLLPEDTERYDMGLDGDESGDDIETEAGSKTRQTRPADPSMDDWAKNHRDAYLRGMLWREGRGQDVEICGKCGDPSRPAIFRCLFCHGQGVVCETCCLHDHHSNPLHYIEKWNGVYFVKSSLHDLGLHIQFGHHSNDTCPYPRAGRSDFVVIADNGIHSVAVNFCGCMDSDPNHLQLLKGGWYPATTDSPRTAATFTCLDRFHYLSLHGKTTAYDYYAALESLTDGTGIKPPDRYAIFMRMSRQYRHLLLLKRMGRGHDRYGVLGTGPGELALRCPACPRPGVNLPEGWENAPPEKQCMYVIFIALDACFRLKRRAISNELRDPGLGTGWAYMLEWHPYTAGNGAYSALEYVENIMNIPGCIHSIF</sequence>